<reference evidence="2 3" key="1">
    <citation type="submission" date="2019-09" db="EMBL/GenBank/DDBJ databases">
        <title>Parvibaculum sedimenti sp. nov., isolated from sediment.</title>
        <authorList>
            <person name="Wang Y."/>
        </authorList>
    </citation>
    <scope>NUCLEOTIDE SEQUENCE [LARGE SCALE GENOMIC DNA]</scope>
    <source>
        <strain evidence="2 3">HXT-9</strain>
    </source>
</reference>
<organism evidence="2 3">
    <name type="scientific">Parvibaculum sedimenti</name>
    <dbReference type="NCBI Taxonomy" id="2608632"/>
    <lineage>
        <taxon>Bacteria</taxon>
        <taxon>Pseudomonadati</taxon>
        <taxon>Pseudomonadota</taxon>
        <taxon>Alphaproteobacteria</taxon>
        <taxon>Hyphomicrobiales</taxon>
        <taxon>Parvibaculaceae</taxon>
        <taxon>Parvibaculum</taxon>
    </lineage>
</organism>
<dbReference type="EMBL" id="WESC01000008">
    <property type="protein sequence ID" value="KAB7739965.1"/>
    <property type="molecule type" value="Genomic_DNA"/>
</dbReference>
<dbReference type="EC" id="3.5.1.4" evidence="2"/>
<proteinExistence type="predicted"/>
<dbReference type="NCBIfam" id="NF004816">
    <property type="entry name" value="PRK06170.1"/>
    <property type="match status" value="1"/>
</dbReference>
<keyword evidence="3" id="KW-1185">Reference proteome</keyword>
<dbReference type="GO" id="GO:0012505">
    <property type="term" value="C:endomembrane system"/>
    <property type="evidence" value="ECO:0007669"/>
    <property type="project" value="TreeGrafter"/>
</dbReference>
<dbReference type="SUPFAM" id="SSF75304">
    <property type="entry name" value="Amidase signature (AS) enzymes"/>
    <property type="match status" value="1"/>
</dbReference>
<dbReference type="InterPro" id="IPR023631">
    <property type="entry name" value="Amidase_dom"/>
</dbReference>
<dbReference type="Proteomes" id="UP000468901">
    <property type="component" value="Unassembled WGS sequence"/>
</dbReference>
<dbReference type="Pfam" id="PF01425">
    <property type="entry name" value="Amidase"/>
    <property type="match status" value="1"/>
</dbReference>
<gene>
    <name evidence="2" type="ORF">F2P47_10705</name>
</gene>
<sequence length="519" mass="55471">MSSEGAPDGNFIASAGPLTVNLGGKGKVEDHMAAATELHFKSAAELARMIQSREISSRELLEHFIARTVLHNPKINAIVASDFDAAREKALAADEALARGEVWGPLHGLPMTIKDAYEVKGLTSTGGSPEYEDHVPERSAAPVERIEKAGANIFGKTNVPFLSGDLQTFNDVYGTTNNPWNLACGPGGSSGGSAAALAAGLTGLEIGSDIGGSIRTPAHLCGVFGHKSTFGIIPKRGHISPPPGHLAEGDLSVAGPLGRSAEDLDLLLSIVAGPDEIASEGWKLDLAPARATSPKNLRVAVWIDDPFCDIDTESAALLNNAAKALEDAGAKVDWSARPDFTLEWSNEVYLTLLHSITASRFPETVKQRLSDMRAKLPADDRSHLSLQARGANISYADRLVWHEHQARLKAAWVDFFRDYDVVLAPMLMRPAFPHDQQSNWHKRRIAVNGKEREYFDVLIWAGPAMVAHLPASVAPVGLTSEGLPVGVQIIGPHFGDRTTIAVAGMLEELLGGFRAPPGF</sequence>
<feature type="domain" description="Amidase" evidence="1">
    <location>
        <begin position="59"/>
        <end position="499"/>
    </location>
</feature>
<dbReference type="AlphaFoldDB" id="A0A6N6VKS3"/>
<dbReference type="GO" id="GO:0004040">
    <property type="term" value="F:amidase activity"/>
    <property type="evidence" value="ECO:0007669"/>
    <property type="project" value="UniProtKB-EC"/>
</dbReference>
<dbReference type="PANTHER" id="PTHR43372">
    <property type="entry name" value="FATTY-ACID AMIDE HYDROLASE"/>
    <property type="match status" value="1"/>
</dbReference>
<evidence type="ECO:0000259" key="1">
    <source>
        <dbReference type="Pfam" id="PF01425"/>
    </source>
</evidence>
<comment type="caution">
    <text evidence="2">The sequence shown here is derived from an EMBL/GenBank/DDBJ whole genome shotgun (WGS) entry which is preliminary data.</text>
</comment>
<evidence type="ECO:0000313" key="2">
    <source>
        <dbReference type="EMBL" id="KAB7739965.1"/>
    </source>
</evidence>
<accession>A0A6N6VKS3</accession>
<name>A0A6N6VKS3_9HYPH</name>
<evidence type="ECO:0000313" key="3">
    <source>
        <dbReference type="Proteomes" id="UP000468901"/>
    </source>
</evidence>
<keyword evidence="2" id="KW-0378">Hydrolase</keyword>
<dbReference type="InterPro" id="IPR052739">
    <property type="entry name" value="FAAH2"/>
</dbReference>
<protein>
    <submittedName>
        <fullName evidence="2">Amidase</fullName>
        <ecNumber evidence="2">3.5.1.4</ecNumber>
    </submittedName>
</protein>
<dbReference type="Gene3D" id="3.90.1300.10">
    <property type="entry name" value="Amidase signature (AS) domain"/>
    <property type="match status" value="1"/>
</dbReference>
<dbReference type="InterPro" id="IPR036928">
    <property type="entry name" value="AS_sf"/>
</dbReference>
<dbReference type="PANTHER" id="PTHR43372:SF4">
    <property type="entry name" value="FATTY-ACID AMIDE HYDROLASE 2"/>
    <property type="match status" value="1"/>
</dbReference>
<dbReference type="PIRSF" id="PIRSF001221">
    <property type="entry name" value="Amidase_fungi"/>
    <property type="match status" value="1"/>
</dbReference>